<dbReference type="NCBIfam" id="NF002346">
    <property type="entry name" value="PRK01305.2-3"/>
    <property type="match status" value="1"/>
</dbReference>
<dbReference type="InterPro" id="IPR030700">
    <property type="entry name" value="N-end_Aminoacyl_Trfase"/>
</dbReference>
<reference evidence="7 8" key="1">
    <citation type="submission" date="2018-01" db="EMBL/GenBank/DDBJ databases">
        <title>The draft genome sequence of Cohaesibacter sp. H1304.</title>
        <authorList>
            <person name="Wang N.-N."/>
            <person name="Du Z.-J."/>
        </authorList>
    </citation>
    <scope>NUCLEOTIDE SEQUENCE [LARGE SCALE GENOMIC DNA]</scope>
    <source>
        <strain evidence="7 8">H1304</strain>
    </source>
</reference>
<protein>
    <recommendedName>
        <fullName evidence="4">Aspartate/glutamate leucyltransferase</fullName>
        <ecNumber evidence="4">2.3.2.29</ecNumber>
    </recommendedName>
</protein>
<dbReference type="NCBIfam" id="NF002342">
    <property type="entry name" value="PRK01305.1-3"/>
    <property type="match status" value="1"/>
</dbReference>
<evidence type="ECO:0000259" key="6">
    <source>
        <dbReference type="Pfam" id="PF04377"/>
    </source>
</evidence>
<dbReference type="InterPro" id="IPR017138">
    <property type="entry name" value="Asp_Glu_LeuTrfase"/>
</dbReference>
<dbReference type="EC" id="2.3.2.29" evidence="4"/>
<comment type="function">
    <text evidence="4">Functions in the N-end rule pathway of protein degradation where it conjugates Leu from its aminoacyl-tRNA to the N-termini of proteins containing an N-terminal aspartate or glutamate.</text>
</comment>
<sequence length="248" mass="28123">MTSHTLDQPQFYLTASQTCPYLEGKMERKIFTYLVGDNAPHLNDLLSAGGFRRSQTIAYRPACDGCQACLSVRVLVSQFTYSRSFTRVLNRNKDLIASIKPAVPTSEQYSLFQQYLQSRHGDGGMVEMSMNDYAAMVEESHIDTMLVEYRLRDVDSGITGQSSGELIAVALTDHLGDATSMVYSFFRPDMDKRSLGTFIILDHIQRAVKEGLDYVYLGYWVKHSPKMAYKARFQPLEFLGNHGWEPLE</sequence>
<evidence type="ECO:0000256" key="1">
    <source>
        <dbReference type="ARBA" id="ARBA00022490"/>
    </source>
</evidence>
<comment type="catalytic activity">
    <reaction evidence="4">
        <text>N-terminal L-aspartyl-[protein] + L-leucyl-tRNA(Leu) = N-terminal L-leucyl-L-aspartyl-[protein] + tRNA(Leu) + H(+)</text>
        <dbReference type="Rhea" id="RHEA:50420"/>
        <dbReference type="Rhea" id="RHEA-COMP:9613"/>
        <dbReference type="Rhea" id="RHEA-COMP:9622"/>
        <dbReference type="Rhea" id="RHEA-COMP:12669"/>
        <dbReference type="Rhea" id="RHEA-COMP:12674"/>
        <dbReference type="ChEBI" id="CHEBI:15378"/>
        <dbReference type="ChEBI" id="CHEBI:64720"/>
        <dbReference type="ChEBI" id="CHEBI:78442"/>
        <dbReference type="ChEBI" id="CHEBI:78494"/>
        <dbReference type="ChEBI" id="CHEBI:133042"/>
        <dbReference type="EC" id="2.3.2.29"/>
    </reaction>
</comment>
<comment type="caution">
    <text evidence="7">The sequence shown here is derived from an EMBL/GenBank/DDBJ whole genome shotgun (WGS) entry which is preliminary data.</text>
</comment>
<feature type="domain" description="N-end aminoacyl transferase N-terminal" evidence="5">
    <location>
        <begin position="17"/>
        <end position="85"/>
    </location>
</feature>
<dbReference type="EMBL" id="PKUQ01000022">
    <property type="protein sequence ID" value="PLW76729.1"/>
    <property type="molecule type" value="Genomic_DNA"/>
</dbReference>
<dbReference type="InterPro" id="IPR007471">
    <property type="entry name" value="N-end_Aminoacyl_Trfase_N"/>
</dbReference>
<keyword evidence="3 4" id="KW-0012">Acyltransferase</keyword>
<accession>A0A2N5XQC9</accession>
<evidence type="ECO:0000256" key="3">
    <source>
        <dbReference type="ARBA" id="ARBA00023315"/>
    </source>
</evidence>
<dbReference type="AlphaFoldDB" id="A0A2N5XQC9"/>
<comment type="similarity">
    <text evidence="4">Belongs to the R-transferase family. Bpt subfamily.</text>
</comment>
<dbReference type="PANTHER" id="PTHR21367:SF1">
    <property type="entry name" value="ARGINYL-TRNA--PROTEIN TRANSFERASE 1"/>
    <property type="match status" value="1"/>
</dbReference>
<keyword evidence="1 4" id="KW-0963">Cytoplasm</keyword>
<dbReference type="GO" id="GO:0071596">
    <property type="term" value="P:ubiquitin-dependent protein catabolic process via the N-end rule pathway"/>
    <property type="evidence" value="ECO:0007669"/>
    <property type="project" value="InterPro"/>
</dbReference>
<name>A0A2N5XQC9_9HYPH</name>
<proteinExistence type="inferred from homology"/>
<dbReference type="InterPro" id="IPR007472">
    <property type="entry name" value="N-end_Aminoacyl_Trfase_C"/>
</dbReference>
<dbReference type="SUPFAM" id="SSF55729">
    <property type="entry name" value="Acyl-CoA N-acyltransferases (Nat)"/>
    <property type="match status" value="1"/>
</dbReference>
<dbReference type="Proteomes" id="UP000234881">
    <property type="component" value="Unassembled WGS sequence"/>
</dbReference>
<evidence type="ECO:0000259" key="5">
    <source>
        <dbReference type="Pfam" id="PF04376"/>
    </source>
</evidence>
<evidence type="ECO:0000313" key="7">
    <source>
        <dbReference type="EMBL" id="PLW76729.1"/>
    </source>
</evidence>
<dbReference type="PANTHER" id="PTHR21367">
    <property type="entry name" value="ARGININE-TRNA-PROTEIN TRANSFERASE 1"/>
    <property type="match status" value="1"/>
</dbReference>
<organism evidence="7 8">
    <name type="scientific">Cohaesibacter celericrescens</name>
    <dbReference type="NCBI Taxonomy" id="2067669"/>
    <lineage>
        <taxon>Bacteria</taxon>
        <taxon>Pseudomonadati</taxon>
        <taxon>Pseudomonadota</taxon>
        <taxon>Alphaproteobacteria</taxon>
        <taxon>Hyphomicrobiales</taxon>
        <taxon>Cohaesibacteraceae</taxon>
    </lineage>
</organism>
<dbReference type="NCBIfam" id="NF002343">
    <property type="entry name" value="PRK01305.1-4"/>
    <property type="match status" value="1"/>
</dbReference>
<dbReference type="Pfam" id="PF04377">
    <property type="entry name" value="ATE_C"/>
    <property type="match status" value="1"/>
</dbReference>
<evidence type="ECO:0000256" key="2">
    <source>
        <dbReference type="ARBA" id="ARBA00022679"/>
    </source>
</evidence>
<dbReference type="HAMAP" id="MF_00689">
    <property type="entry name" value="Bpt"/>
    <property type="match status" value="1"/>
</dbReference>
<dbReference type="RefSeq" id="WP_101534018.1">
    <property type="nucleotide sequence ID" value="NZ_PKUQ01000022.1"/>
</dbReference>
<dbReference type="Pfam" id="PF04376">
    <property type="entry name" value="ATE_N"/>
    <property type="match status" value="1"/>
</dbReference>
<dbReference type="InterPro" id="IPR016181">
    <property type="entry name" value="Acyl_CoA_acyltransferase"/>
</dbReference>
<dbReference type="GO" id="GO:0005737">
    <property type="term" value="C:cytoplasm"/>
    <property type="evidence" value="ECO:0007669"/>
    <property type="project" value="UniProtKB-SubCell"/>
</dbReference>
<dbReference type="OrthoDB" id="9782022at2"/>
<evidence type="ECO:0000313" key="8">
    <source>
        <dbReference type="Proteomes" id="UP000234881"/>
    </source>
</evidence>
<keyword evidence="8" id="KW-1185">Reference proteome</keyword>
<comment type="catalytic activity">
    <reaction evidence="4">
        <text>N-terminal L-glutamyl-[protein] + L-leucyl-tRNA(Leu) = N-terminal L-leucyl-L-glutamyl-[protein] + tRNA(Leu) + H(+)</text>
        <dbReference type="Rhea" id="RHEA:50412"/>
        <dbReference type="Rhea" id="RHEA-COMP:9613"/>
        <dbReference type="Rhea" id="RHEA-COMP:9622"/>
        <dbReference type="Rhea" id="RHEA-COMP:12664"/>
        <dbReference type="Rhea" id="RHEA-COMP:12668"/>
        <dbReference type="ChEBI" id="CHEBI:15378"/>
        <dbReference type="ChEBI" id="CHEBI:64721"/>
        <dbReference type="ChEBI" id="CHEBI:78442"/>
        <dbReference type="ChEBI" id="CHEBI:78494"/>
        <dbReference type="ChEBI" id="CHEBI:133041"/>
        <dbReference type="EC" id="2.3.2.29"/>
    </reaction>
</comment>
<feature type="domain" description="N-end rule aminoacyl transferase C-terminal" evidence="6">
    <location>
        <begin position="107"/>
        <end position="239"/>
    </location>
</feature>
<dbReference type="PIRSF" id="PIRSF037208">
    <property type="entry name" value="ATE_pro_prd"/>
    <property type="match status" value="1"/>
</dbReference>
<keyword evidence="2 4" id="KW-0808">Transferase</keyword>
<dbReference type="GO" id="GO:0008914">
    <property type="term" value="F:leucyl-tRNA--protein transferase activity"/>
    <property type="evidence" value="ECO:0007669"/>
    <property type="project" value="UniProtKB-UniRule"/>
</dbReference>
<evidence type="ECO:0000256" key="4">
    <source>
        <dbReference type="HAMAP-Rule" id="MF_00689"/>
    </source>
</evidence>
<comment type="subcellular location">
    <subcellularLocation>
        <location evidence="4">Cytoplasm</location>
    </subcellularLocation>
</comment>
<dbReference type="GO" id="GO:0004057">
    <property type="term" value="F:arginyl-tRNA--protein transferase activity"/>
    <property type="evidence" value="ECO:0007669"/>
    <property type="project" value="InterPro"/>
</dbReference>
<gene>
    <name evidence="4" type="primary">bpt</name>
    <name evidence="7" type="ORF">C0081_11720</name>
</gene>